<proteinExistence type="predicted"/>
<dbReference type="PANTHER" id="PTHR47700:SF1">
    <property type="entry name" value="CHITINASE"/>
    <property type="match status" value="1"/>
</dbReference>
<dbReference type="InterPro" id="IPR053214">
    <property type="entry name" value="LysM12-like"/>
</dbReference>
<dbReference type="Proteomes" id="UP000324241">
    <property type="component" value="Unassembled WGS sequence"/>
</dbReference>
<organism evidence="4 5">
    <name type="scientific">Aspergillus tanneri</name>
    <dbReference type="NCBI Taxonomy" id="1220188"/>
    <lineage>
        <taxon>Eukaryota</taxon>
        <taxon>Fungi</taxon>
        <taxon>Dikarya</taxon>
        <taxon>Ascomycota</taxon>
        <taxon>Pezizomycotina</taxon>
        <taxon>Eurotiomycetes</taxon>
        <taxon>Eurotiomycetidae</taxon>
        <taxon>Eurotiales</taxon>
        <taxon>Aspergillaceae</taxon>
        <taxon>Aspergillus</taxon>
        <taxon>Aspergillus subgen. Circumdati</taxon>
    </lineage>
</organism>
<gene>
    <name evidence="4" type="ORF">ATNIH1004_011584</name>
</gene>
<dbReference type="EMBL" id="QUQM01000008">
    <property type="protein sequence ID" value="KAA8642639.1"/>
    <property type="molecule type" value="Genomic_DNA"/>
</dbReference>
<sequence length="394" mass="42597">MSSTCVNSLNYSTASGYRSNILSENIGQKIEITALLLSAWPPAATATPGFRKSASPRYRSSASVCPERCSDSGPNTGNWSVYADFKQIRKCKETKFYDFSLFDDVDNRSGTHRIQACSSYGPDFASLPASTARIASAESVDVEFELGWWHEGFGLAGAGLRSIVKQMRRYTEGGHGLTDRPFIIYGQSGQATIGLYIGQGLLNQGLSESALKLFQDNLDKLEVSTPSLAMQLCEEGYDSTHVFGLGNATCLSFSGSTKFASSAKFTTPLLNENHTTTNSTILARNLARNLVTRADGECTAVQVDAGNSCADLAVKCGISGADFTKYNPGTDFCSKLKPKQHVCCSSGDLPDFRPQPNQDGSCKAYQVQANDNCDSLATECSLKMDDLEEFNRNT</sequence>
<dbReference type="GeneID" id="54334285"/>
<accession>A0A5M9MDN2</accession>
<evidence type="ECO:0000259" key="3">
    <source>
        <dbReference type="PROSITE" id="PS51782"/>
    </source>
</evidence>
<name>A0A5M9MDN2_9EURO</name>
<evidence type="ECO:0000313" key="5">
    <source>
        <dbReference type="Proteomes" id="UP000324241"/>
    </source>
</evidence>
<reference evidence="4 5" key="1">
    <citation type="submission" date="2019-08" db="EMBL/GenBank/DDBJ databases">
        <title>The genome sequence of a newly discovered highly antifungal drug resistant Aspergillus species, Aspergillus tanneri NIH 1004.</title>
        <authorList>
            <person name="Mounaud S."/>
            <person name="Singh I."/>
            <person name="Joardar V."/>
            <person name="Pakala S."/>
            <person name="Pakala S."/>
            <person name="Venepally P."/>
            <person name="Chung J.K."/>
            <person name="Losada L."/>
            <person name="Nierman W.C."/>
        </authorList>
    </citation>
    <scope>NUCLEOTIDE SEQUENCE [LARGE SCALE GENOMIC DNA]</scope>
    <source>
        <strain evidence="4 5">NIH1004</strain>
    </source>
</reference>
<dbReference type="AlphaFoldDB" id="A0A5M9MDN2"/>
<feature type="domain" description="LysM" evidence="3">
    <location>
        <begin position="299"/>
        <end position="344"/>
    </location>
</feature>
<dbReference type="GO" id="GO:0008061">
    <property type="term" value="F:chitin binding"/>
    <property type="evidence" value="ECO:0007669"/>
    <property type="project" value="UniProtKB-KW"/>
</dbReference>
<evidence type="ECO:0000313" key="4">
    <source>
        <dbReference type="EMBL" id="KAA8642639.1"/>
    </source>
</evidence>
<dbReference type="PANTHER" id="PTHR47700">
    <property type="entry name" value="V CHITINASE, PUTATIVE (AFU_ORTHOLOGUE AFUA_6G13720)-RELATED"/>
    <property type="match status" value="1"/>
</dbReference>
<dbReference type="RefSeq" id="XP_033422001.1">
    <property type="nucleotide sequence ID" value="XM_033576146.1"/>
</dbReference>
<dbReference type="InterPro" id="IPR018392">
    <property type="entry name" value="LysM"/>
</dbReference>
<protein>
    <recommendedName>
        <fullName evidence="3">LysM domain-containing protein</fullName>
    </recommendedName>
</protein>
<dbReference type="OrthoDB" id="4491459at2759"/>
<comment type="caution">
    <text evidence="4">The sequence shown here is derived from an EMBL/GenBank/DDBJ whole genome shotgun (WGS) entry which is preliminary data.</text>
</comment>
<dbReference type="VEuPathDB" id="FungiDB:EYZ11_004640"/>
<evidence type="ECO:0000256" key="2">
    <source>
        <dbReference type="ARBA" id="ARBA00023026"/>
    </source>
</evidence>
<evidence type="ECO:0000256" key="1">
    <source>
        <dbReference type="ARBA" id="ARBA00022669"/>
    </source>
</evidence>
<keyword evidence="1" id="KW-0147">Chitin-binding</keyword>
<keyword evidence="2" id="KW-0843">Virulence</keyword>
<dbReference type="InterPro" id="IPR036779">
    <property type="entry name" value="LysM_dom_sf"/>
</dbReference>
<dbReference type="Gene3D" id="3.10.350.10">
    <property type="entry name" value="LysM domain"/>
    <property type="match status" value="2"/>
</dbReference>
<dbReference type="PROSITE" id="PS51782">
    <property type="entry name" value="LYSM"/>
    <property type="match status" value="1"/>
</dbReference>